<proteinExistence type="predicted"/>
<dbReference type="GO" id="GO:0003677">
    <property type="term" value="F:DNA binding"/>
    <property type="evidence" value="ECO:0007669"/>
    <property type="project" value="UniProtKB-KW"/>
</dbReference>
<feature type="region of interest" description="Disordered" evidence="6">
    <location>
        <begin position="260"/>
        <end position="284"/>
    </location>
</feature>
<dbReference type="InterPro" id="IPR011598">
    <property type="entry name" value="bHLH_dom"/>
</dbReference>
<keyword evidence="4" id="KW-0804">Transcription</keyword>
<evidence type="ECO:0000256" key="2">
    <source>
        <dbReference type="ARBA" id="ARBA00023015"/>
    </source>
</evidence>
<evidence type="ECO:0000256" key="4">
    <source>
        <dbReference type="ARBA" id="ARBA00023163"/>
    </source>
</evidence>
<name>A0ABC8J3D0_ERUVS</name>
<dbReference type="SUPFAM" id="SSF47459">
    <property type="entry name" value="HLH, helix-loop-helix DNA-binding domain"/>
    <property type="match status" value="2"/>
</dbReference>
<evidence type="ECO:0000313" key="8">
    <source>
        <dbReference type="EMBL" id="CAH8312271.1"/>
    </source>
</evidence>
<evidence type="ECO:0000256" key="1">
    <source>
        <dbReference type="ARBA" id="ARBA00004123"/>
    </source>
</evidence>
<evidence type="ECO:0000259" key="7">
    <source>
        <dbReference type="PROSITE" id="PS50888"/>
    </source>
</evidence>
<organism evidence="8 9">
    <name type="scientific">Eruca vesicaria subsp. sativa</name>
    <name type="common">Garden rocket</name>
    <name type="synonym">Eruca sativa</name>
    <dbReference type="NCBI Taxonomy" id="29727"/>
    <lineage>
        <taxon>Eukaryota</taxon>
        <taxon>Viridiplantae</taxon>
        <taxon>Streptophyta</taxon>
        <taxon>Embryophyta</taxon>
        <taxon>Tracheophyta</taxon>
        <taxon>Spermatophyta</taxon>
        <taxon>Magnoliopsida</taxon>
        <taxon>eudicotyledons</taxon>
        <taxon>Gunneridae</taxon>
        <taxon>Pentapetalae</taxon>
        <taxon>rosids</taxon>
        <taxon>malvids</taxon>
        <taxon>Brassicales</taxon>
        <taxon>Brassicaceae</taxon>
        <taxon>Brassiceae</taxon>
        <taxon>Eruca</taxon>
    </lineage>
</organism>
<dbReference type="InterPro" id="IPR036638">
    <property type="entry name" value="HLH_DNA-bd_sf"/>
</dbReference>
<feature type="compositionally biased region" description="Basic and acidic residues" evidence="6">
    <location>
        <begin position="264"/>
        <end position="279"/>
    </location>
</feature>
<dbReference type="PANTHER" id="PTHR45855">
    <property type="entry name" value="TRANSCRIPTION FACTOR PIF1-RELATED"/>
    <property type="match status" value="1"/>
</dbReference>
<dbReference type="GO" id="GO:0005634">
    <property type="term" value="C:nucleus"/>
    <property type="evidence" value="ECO:0007669"/>
    <property type="project" value="UniProtKB-SubCell"/>
</dbReference>
<evidence type="ECO:0000313" key="9">
    <source>
        <dbReference type="Proteomes" id="UP001642260"/>
    </source>
</evidence>
<sequence>MNKNQESIQYWSSLLKSFADSDPKDDLSPEISSPILVMSTSMAIDVLPNPSNSPGDGEKNINEGAQRFTDIEMEKIGEKEEMKNLGKRPRSNEARNIAEKRRRSDIKTKLENLKQLTPNCKKRDIASTLDCIVEHIRSMKSYVESMSPMLPLGMNMDFPAPWFPHIPPNLIMSQPSFNSLTRGETSENFAENPKHCIDIGIESENSSKIYKKFQRKFIDAENYVFHRLIIFRVHRIWTIKLSSHVLETILQITEGTSRAVTPKDVTKKSDQRDKKDHCNKNNHATKRQRSMEYRVLMEKKRRQLIRDKVDILQELTPNCAKSDLATKLESIVEYIKSLKFQIDVSYFIFIYNSHTHSRINEVLCGPDDV</sequence>
<gene>
    <name evidence="8" type="ORF">ERUC_LOCUS6165</name>
</gene>
<dbReference type="Proteomes" id="UP001642260">
    <property type="component" value="Unassembled WGS sequence"/>
</dbReference>
<dbReference type="AlphaFoldDB" id="A0ABC8J3D0"/>
<evidence type="ECO:0000256" key="6">
    <source>
        <dbReference type="SAM" id="MobiDB-lite"/>
    </source>
</evidence>
<dbReference type="Pfam" id="PF00010">
    <property type="entry name" value="HLH"/>
    <property type="match status" value="2"/>
</dbReference>
<comment type="caution">
    <text evidence="8">The sequence shown here is derived from an EMBL/GenBank/DDBJ whole genome shotgun (WGS) entry which is preliminary data.</text>
</comment>
<dbReference type="PANTHER" id="PTHR45855:SF55">
    <property type="entry name" value="(RAPE) HYPOTHETICAL PROTEIN"/>
    <property type="match status" value="1"/>
</dbReference>
<dbReference type="Gene3D" id="4.10.280.10">
    <property type="entry name" value="Helix-loop-helix DNA-binding domain"/>
    <property type="match status" value="2"/>
</dbReference>
<keyword evidence="2" id="KW-0805">Transcription regulation</keyword>
<dbReference type="PROSITE" id="PS50888">
    <property type="entry name" value="BHLH"/>
    <property type="match status" value="2"/>
</dbReference>
<keyword evidence="5" id="KW-0539">Nucleus</keyword>
<keyword evidence="9" id="KW-1185">Reference proteome</keyword>
<evidence type="ECO:0000256" key="5">
    <source>
        <dbReference type="ARBA" id="ARBA00023242"/>
    </source>
</evidence>
<feature type="domain" description="BHLH" evidence="7">
    <location>
        <begin position="289"/>
        <end position="338"/>
    </location>
</feature>
<dbReference type="CDD" id="cd19698">
    <property type="entry name" value="bHLH_AtMEE8_like"/>
    <property type="match status" value="1"/>
</dbReference>
<dbReference type="InterPro" id="IPR031066">
    <property type="entry name" value="bHLH_ALC-like_plant"/>
</dbReference>
<comment type="subcellular location">
    <subcellularLocation>
        <location evidence="1">Nucleus</location>
    </subcellularLocation>
</comment>
<evidence type="ECO:0000256" key="3">
    <source>
        <dbReference type="ARBA" id="ARBA00023125"/>
    </source>
</evidence>
<protein>
    <recommendedName>
        <fullName evidence="7">BHLH domain-containing protein</fullName>
    </recommendedName>
</protein>
<accession>A0ABC8J3D0</accession>
<feature type="domain" description="BHLH" evidence="7">
    <location>
        <begin position="90"/>
        <end position="139"/>
    </location>
</feature>
<dbReference type="SMART" id="SM00353">
    <property type="entry name" value="HLH"/>
    <property type="match status" value="2"/>
</dbReference>
<keyword evidence="3" id="KW-0238">DNA-binding</keyword>
<reference evidence="8 9" key="1">
    <citation type="submission" date="2022-03" db="EMBL/GenBank/DDBJ databases">
        <authorList>
            <person name="Macdonald S."/>
            <person name="Ahmed S."/>
            <person name="Newling K."/>
        </authorList>
    </citation>
    <scope>NUCLEOTIDE SEQUENCE [LARGE SCALE GENOMIC DNA]</scope>
</reference>
<dbReference type="EMBL" id="CAKOAT010074821">
    <property type="protein sequence ID" value="CAH8312271.1"/>
    <property type="molecule type" value="Genomic_DNA"/>
</dbReference>